<gene>
    <name evidence="2" type="ORF">T01_16270</name>
</gene>
<evidence type="ECO:0000256" key="1">
    <source>
        <dbReference type="SAM" id="SignalP"/>
    </source>
</evidence>
<proteinExistence type="predicted"/>
<organism evidence="2 3">
    <name type="scientific">Trichinella spiralis</name>
    <name type="common">Trichina worm</name>
    <dbReference type="NCBI Taxonomy" id="6334"/>
    <lineage>
        <taxon>Eukaryota</taxon>
        <taxon>Metazoa</taxon>
        <taxon>Ecdysozoa</taxon>
        <taxon>Nematoda</taxon>
        <taxon>Enoplea</taxon>
        <taxon>Dorylaimia</taxon>
        <taxon>Trichinellida</taxon>
        <taxon>Trichinellidae</taxon>
        <taxon>Trichinella</taxon>
    </lineage>
</organism>
<comment type="caution">
    <text evidence="2">The sequence shown here is derived from an EMBL/GenBank/DDBJ whole genome shotgun (WGS) entry which is preliminary data.</text>
</comment>
<dbReference type="EMBL" id="JYDH01000043">
    <property type="protein sequence ID" value="KRY36346.1"/>
    <property type="molecule type" value="Genomic_DNA"/>
</dbReference>
<evidence type="ECO:0000313" key="2">
    <source>
        <dbReference type="EMBL" id="KRY36346.1"/>
    </source>
</evidence>
<feature type="signal peptide" evidence="1">
    <location>
        <begin position="1"/>
        <end position="18"/>
    </location>
</feature>
<protein>
    <submittedName>
        <fullName evidence="2">Uncharacterized protein</fullName>
    </submittedName>
</protein>
<dbReference type="InParanoid" id="A0A0V1BH70"/>
<name>A0A0V1BH70_TRISP</name>
<dbReference type="Proteomes" id="UP000054776">
    <property type="component" value="Unassembled WGS sequence"/>
</dbReference>
<keyword evidence="3" id="KW-1185">Reference proteome</keyword>
<reference evidence="2 3" key="1">
    <citation type="submission" date="2015-01" db="EMBL/GenBank/DDBJ databases">
        <title>Evolution of Trichinella species and genotypes.</title>
        <authorList>
            <person name="Korhonen P.K."/>
            <person name="Edoardo P."/>
            <person name="Giuseppe L.R."/>
            <person name="Gasser R.B."/>
        </authorList>
    </citation>
    <scope>NUCLEOTIDE SEQUENCE [LARGE SCALE GENOMIC DNA]</scope>
    <source>
        <strain evidence="2">ISS3</strain>
    </source>
</reference>
<sequence length="268" mass="29825">MLISRLLCTETFLLFATCASELGKYIPLPRAGSSASSTGLLARPSLFGDGPVLTGAFPFRSVSRFPDGIATTKEQAMSIYFIRQSETRIDDDVKHEHSLLATCQPSCKQPLPYCSSDLHILFFILQLQCSSPSFSAGKISLVRSVSAALYYNIYNGQRQTIQSFKGASTGTRFPLDPTPQHLRFRNPRVQAKPADLPKHGLAKVEETTLHPGVGKVALNGRDQGYFEITNKFCRIKLDAKFFRFGMEHFKYPTIRGQIFPNSQTIYDG</sequence>
<accession>A0A0V1BH70</accession>
<evidence type="ECO:0000313" key="3">
    <source>
        <dbReference type="Proteomes" id="UP000054776"/>
    </source>
</evidence>
<dbReference type="AlphaFoldDB" id="A0A0V1BH70"/>
<feature type="chain" id="PRO_5006875218" evidence="1">
    <location>
        <begin position="19"/>
        <end position="268"/>
    </location>
</feature>
<keyword evidence="1" id="KW-0732">Signal</keyword>